<gene>
    <name evidence="1" type="ORF">HUK65_17035</name>
</gene>
<proteinExistence type="predicted"/>
<sequence length="346" mass="38487">MRMVAQHAPHNYVLMANNRQVAACATIAKSYPNQMGFLESEEFKDLERRAIDSSASLAVLAPWMVSDLTGGDDKYIEVIAASWRAISLYIRVLDHTIDRDQQEVGSRVDLLYASTYFCQAVSFACNEIAPKAKGPIDFRAMFDAADAEMMDLHALKSKNELNLECLKEEEYWLRASELMRKKNSSINVLAHMVSSVKDGNCAPLIQFLDHLAIAGQVFDDVSDLELDLATGANNCIVGELIRIEGASILKNYREALVEIQDRKLVGAMLRRGLNELKMAMNLAMEIGDSSEDYNADTSEDLRNYLSFVLQQSERWLERSECSGYPGALGSGRAKKLVGKPAILLST</sequence>
<comment type="caution">
    <text evidence="1">The sequence shown here is derived from an EMBL/GenBank/DDBJ whole genome shotgun (WGS) entry which is preliminary data.</text>
</comment>
<protein>
    <submittedName>
        <fullName evidence="1">Uncharacterized protein</fullName>
    </submittedName>
</protein>
<reference evidence="1 2" key="1">
    <citation type="journal article" date="2000" name="Arch. Microbiol.">
        <title>Rhodobaca bogoriensis gen. nov. and sp. nov., an alkaliphilic purple nonsulfur bacterium from African Rift Valley soda lakes.</title>
        <authorList>
            <person name="Milford A.D."/>
            <person name="Achenbach L.A."/>
            <person name="Jung D.O."/>
            <person name="Madigan M.T."/>
        </authorList>
    </citation>
    <scope>NUCLEOTIDE SEQUENCE [LARGE SCALE GENOMIC DNA]</scope>
    <source>
        <strain evidence="1 2">2376</strain>
    </source>
</reference>
<evidence type="ECO:0000313" key="1">
    <source>
        <dbReference type="EMBL" id="NYS26688.1"/>
    </source>
</evidence>
<dbReference type="AlphaFoldDB" id="A0A7Z0I2F5"/>
<dbReference type="RefSeq" id="WP_179907480.1">
    <property type="nucleotide sequence ID" value="NZ_JACBXS010000062.1"/>
</dbReference>
<dbReference type="EMBL" id="JACBXS010000062">
    <property type="protein sequence ID" value="NYS26688.1"/>
    <property type="molecule type" value="Genomic_DNA"/>
</dbReference>
<organism evidence="1 2">
    <name type="scientific">Rhabdonatronobacter sediminivivens</name>
    <dbReference type="NCBI Taxonomy" id="2743469"/>
    <lineage>
        <taxon>Bacteria</taxon>
        <taxon>Pseudomonadati</taxon>
        <taxon>Pseudomonadota</taxon>
        <taxon>Alphaproteobacteria</taxon>
        <taxon>Rhodobacterales</taxon>
        <taxon>Paracoccaceae</taxon>
        <taxon>Rhabdonatronobacter</taxon>
    </lineage>
</organism>
<evidence type="ECO:0000313" key="2">
    <source>
        <dbReference type="Proteomes" id="UP000529417"/>
    </source>
</evidence>
<accession>A0A7Z0I2F5</accession>
<keyword evidence="2" id="KW-1185">Reference proteome</keyword>
<name>A0A7Z0I2F5_9RHOB</name>
<dbReference type="Proteomes" id="UP000529417">
    <property type="component" value="Unassembled WGS sequence"/>
</dbReference>